<dbReference type="AlphaFoldDB" id="A0A0V1I7H7"/>
<gene>
    <name evidence="1" type="ORF">T11_9431</name>
</gene>
<name>A0A0V1I7H7_9BILA</name>
<keyword evidence="2" id="KW-1185">Reference proteome</keyword>
<comment type="caution">
    <text evidence="1">The sequence shown here is derived from an EMBL/GenBank/DDBJ whole genome shotgun (WGS) entry which is preliminary data.</text>
</comment>
<evidence type="ECO:0000313" key="2">
    <source>
        <dbReference type="Proteomes" id="UP000055024"/>
    </source>
</evidence>
<reference evidence="1 2" key="1">
    <citation type="submission" date="2015-01" db="EMBL/GenBank/DDBJ databases">
        <title>Evolution of Trichinella species and genotypes.</title>
        <authorList>
            <person name="Korhonen P.K."/>
            <person name="Edoardo P."/>
            <person name="Giuseppe L.R."/>
            <person name="Gasser R.B."/>
        </authorList>
    </citation>
    <scope>NUCLEOTIDE SEQUENCE [LARGE SCALE GENOMIC DNA]</scope>
    <source>
        <strain evidence="1">ISS1029</strain>
    </source>
</reference>
<organism evidence="1 2">
    <name type="scientific">Trichinella zimbabwensis</name>
    <dbReference type="NCBI Taxonomy" id="268475"/>
    <lineage>
        <taxon>Eukaryota</taxon>
        <taxon>Metazoa</taxon>
        <taxon>Ecdysozoa</taxon>
        <taxon>Nematoda</taxon>
        <taxon>Enoplea</taxon>
        <taxon>Dorylaimia</taxon>
        <taxon>Trichinellida</taxon>
        <taxon>Trichinellidae</taxon>
        <taxon>Trichinella</taxon>
    </lineage>
</organism>
<sequence>MLSSISAAGWNLRKWTVHNRCLKILKQGPHHSLLKTAETPAAMAVDLNAMLREQQKTKHVTEKHFFLLIVLKELFAADCSILGVYVKRSKIVILV</sequence>
<dbReference type="Proteomes" id="UP000055024">
    <property type="component" value="Unassembled WGS sequence"/>
</dbReference>
<proteinExistence type="predicted"/>
<dbReference type="EMBL" id="JYDP01000002">
    <property type="protein sequence ID" value="KRZ18742.1"/>
    <property type="molecule type" value="Genomic_DNA"/>
</dbReference>
<protein>
    <submittedName>
        <fullName evidence="1">Uncharacterized protein</fullName>
    </submittedName>
</protein>
<accession>A0A0V1I7H7</accession>
<evidence type="ECO:0000313" key="1">
    <source>
        <dbReference type="EMBL" id="KRZ18742.1"/>
    </source>
</evidence>